<keyword evidence="2" id="KW-0436">Ligase</keyword>
<gene>
    <name evidence="2" type="primary">irs-1</name>
    <name evidence="2" type="ORF">AK812_SmicGene17637</name>
</gene>
<dbReference type="OrthoDB" id="1706657at2759"/>
<evidence type="ECO:0000313" key="3">
    <source>
        <dbReference type="Proteomes" id="UP000186817"/>
    </source>
</evidence>
<evidence type="ECO:0000256" key="1">
    <source>
        <dbReference type="SAM" id="MobiDB-lite"/>
    </source>
</evidence>
<accession>A0A1Q9DX92</accession>
<organism evidence="2 3">
    <name type="scientific">Symbiodinium microadriaticum</name>
    <name type="common">Dinoflagellate</name>
    <name type="synonym">Zooxanthella microadriatica</name>
    <dbReference type="NCBI Taxonomy" id="2951"/>
    <lineage>
        <taxon>Eukaryota</taxon>
        <taxon>Sar</taxon>
        <taxon>Alveolata</taxon>
        <taxon>Dinophyceae</taxon>
        <taxon>Suessiales</taxon>
        <taxon>Symbiodiniaceae</taxon>
        <taxon>Symbiodinium</taxon>
    </lineage>
</organism>
<keyword evidence="3" id="KW-1185">Reference proteome</keyword>
<dbReference type="AlphaFoldDB" id="A0A1Q9DX92"/>
<dbReference type="GO" id="GO:0016874">
    <property type="term" value="F:ligase activity"/>
    <property type="evidence" value="ECO:0007669"/>
    <property type="project" value="UniProtKB-KW"/>
</dbReference>
<feature type="region of interest" description="Disordered" evidence="1">
    <location>
        <begin position="167"/>
        <end position="197"/>
    </location>
</feature>
<name>A0A1Q9DX92_SYMMI</name>
<sequence length="218" mass="25643">MKAPIARINLNRVQLGGDDRALIQQFAETEDPETNEVYSAMRFLGMRTSETYYEELMEVVKKTNLKISDLRISEEGVRDVVKDVFLPMFNAYRFLVQVPRAFERRCFGQLFCWSGTCGVPETQKQVFDDKTNRWRQTYAKTVKKRNQWRRTHTKSVKKRNRWLRTKSVKSGKRHQWRRTKSGQKEPVAADEECNEEPVPAVKKRRLVRSSGKLLPLLS</sequence>
<proteinExistence type="predicted"/>
<dbReference type="Proteomes" id="UP000186817">
    <property type="component" value="Unassembled WGS sequence"/>
</dbReference>
<reference evidence="2 3" key="1">
    <citation type="submission" date="2016-02" db="EMBL/GenBank/DDBJ databases">
        <title>Genome analysis of coral dinoflagellate symbionts highlights evolutionary adaptations to a symbiotic lifestyle.</title>
        <authorList>
            <person name="Aranda M."/>
            <person name="Li Y."/>
            <person name="Liew Y.J."/>
            <person name="Baumgarten S."/>
            <person name="Simakov O."/>
            <person name="Wilson M."/>
            <person name="Piel J."/>
            <person name="Ashoor H."/>
            <person name="Bougouffa S."/>
            <person name="Bajic V.B."/>
            <person name="Ryu T."/>
            <person name="Ravasi T."/>
            <person name="Bayer T."/>
            <person name="Micklem G."/>
            <person name="Kim H."/>
            <person name="Bhak J."/>
            <person name="Lajeunesse T.C."/>
            <person name="Voolstra C.R."/>
        </authorList>
    </citation>
    <scope>NUCLEOTIDE SEQUENCE [LARGE SCALE GENOMIC DNA]</scope>
    <source>
        <strain evidence="2 3">CCMP2467</strain>
    </source>
</reference>
<dbReference type="EMBL" id="LSRX01000350">
    <property type="protein sequence ID" value="OLP99781.1"/>
    <property type="molecule type" value="Genomic_DNA"/>
</dbReference>
<evidence type="ECO:0000313" key="2">
    <source>
        <dbReference type="EMBL" id="OLP99781.1"/>
    </source>
</evidence>
<protein>
    <submittedName>
        <fullName evidence="2">Isoleucine--tRNA ligase, cytoplasmic</fullName>
    </submittedName>
</protein>
<comment type="caution">
    <text evidence="2">The sequence shown here is derived from an EMBL/GenBank/DDBJ whole genome shotgun (WGS) entry which is preliminary data.</text>
</comment>
<feature type="compositionally biased region" description="Basic residues" evidence="1">
    <location>
        <begin position="167"/>
        <end position="181"/>
    </location>
</feature>